<organism evidence="7 8">
    <name type="scientific">Paenibacillus silvestris</name>
    <dbReference type="NCBI Taxonomy" id="2606219"/>
    <lineage>
        <taxon>Bacteria</taxon>
        <taxon>Bacillati</taxon>
        <taxon>Bacillota</taxon>
        <taxon>Bacilli</taxon>
        <taxon>Bacillales</taxon>
        <taxon>Paenibacillaceae</taxon>
        <taxon>Paenibacillus</taxon>
    </lineage>
</organism>
<dbReference type="Gene3D" id="3.40.190.10">
    <property type="entry name" value="Periplasmic binding protein-like II"/>
    <property type="match status" value="2"/>
</dbReference>
<feature type="signal peptide" evidence="6">
    <location>
        <begin position="1"/>
        <end position="19"/>
    </location>
</feature>
<gene>
    <name evidence="7" type="ORF">GQF01_31260</name>
</gene>
<sequence length="520" mass="57892">MKKGMVIALTLVLTAGALSGCGGGATNPKSGDTAKKDEVTKFSMSMTTSGYKYAEQTADVNKEKWVKKLEELTKVDLDLRMIPLKDFDQKMSLMFASNDIPDLVQNVGGATTKGMSGSVEAGVFMPLDDLLKQYAPNIMKAIPKEAWQETSYNGKIYGIPSWLSNPSRRATFIRADLLAKTGLPAPKTVDEFMTLMRALKAKGVENPYQMRENFKYADTILGAYDVLPAQFEVKGDQVVPKFFDVENMTKALQTFKTMFDEGLIPKDFASISSSDYNKNIEAGKVGMWSANAQSLSGYRNKLKNLVPDGKIEIISSPRGPENFGGHLLYSSINTSYYINNKVSQEKAIRIIQFLEWMLTPEAEKYFSFGIEGETYTTENGAIKFTPPTETSAIEEDQFRGMFWFVHDVVYNKAKEEMSADGRDMIKYLDTIVSKEGLGSIRFVPQLESFSKYPDAAPAGDDVGPKLIIDHMIKMIYGKEPISDWPKVIEEYKAKGGNDILKEATERYKKSNGAIVSKNIN</sequence>
<keyword evidence="2 6" id="KW-0732">Signal</keyword>
<evidence type="ECO:0000256" key="3">
    <source>
        <dbReference type="ARBA" id="ARBA00023136"/>
    </source>
</evidence>
<dbReference type="SUPFAM" id="SSF53850">
    <property type="entry name" value="Periplasmic binding protein-like II"/>
    <property type="match status" value="1"/>
</dbReference>
<keyword evidence="4" id="KW-0564">Palmitate</keyword>
<protein>
    <submittedName>
        <fullName evidence="7">Extracellular solute-binding protein</fullName>
    </submittedName>
</protein>
<dbReference type="Pfam" id="PF13416">
    <property type="entry name" value="SBP_bac_8"/>
    <property type="match status" value="1"/>
</dbReference>
<keyword evidence="1" id="KW-1003">Cell membrane</keyword>
<dbReference type="PANTHER" id="PTHR43649">
    <property type="entry name" value="ARABINOSE-BINDING PROTEIN-RELATED"/>
    <property type="match status" value="1"/>
</dbReference>
<name>A0A6L8V8C3_9BACL</name>
<dbReference type="EMBL" id="WTUZ01000039">
    <property type="protein sequence ID" value="MZQ86593.1"/>
    <property type="molecule type" value="Genomic_DNA"/>
</dbReference>
<evidence type="ECO:0000313" key="7">
    <source>
        <dbReference type="EMBL" id="MZQ86593.1"/>
    </source>
</evidence>
<evidence type="ECO:0000256" key="6">
    <source>
        <dbReference type="SAM" id="SignalP"/>
    </source>
</evidence>
<evidence type="ECO:0000313" key="8">
    <source>
        <dbReference type="Proteomes" id="UP000481087"/>
    </source>
</evidence>
<accession>A0A6L8V8C3</accession>
<evidence type="ECO:0000256" key="2">
    <source>
        <dbReference type="ARBA" id="ARBA00022729"/>
    </source>
</evidence>
<dbReference type="RefSeq" id="WP_161410989.1">
    <property type="nucleotide sequence ID" value="NZ_WTUZ01000039.1"/>
</dbReference>
<dbReference type="PANTHER" id="PTHR43649:SF33">
    <property type="entry name" value="POLYGALACTURONAN_RHAMNOGALACTURONAN-BINDING PROTEIN YTCQ"/>
    <property type="match status" value="1"/>
</dbReference>
<evidence type="ECO:0000256" key="4">
    <source>
        <dbReference type="ARBA" id="ARBA00023139"/>
    </source>
</evidence>
<keyword evidence="5" id="KW-0449">Lipoprotein</keyword>
<comment type="caution">
    <text evidence="7">The sequence shown here is derived from an EMBL/GenBank/DDBJ whole genome shotgun (WGS) entry which is preliminary data.</text>
</comment>
<evidence type="ECO:0000256" key="1">
    <source>
        <dbReference type="ARBA" id="ARBA00022475"/>
    </source>
</evidence>
<dbReference type="InterPro" id="IPR050490">
    <property type="entry name" value="Bact_solute-bd_prot1"/>
</dbReference>
<evidence type="ECO:0000256" key="5">
    <source>
        <dbReference type="ARBA" id="ARBA00023288"/>
    </source>
</evidence>
<feature type="chain" id="PRO_5039346663" evidence="6">
    <location>
        <begin position="20"/>
        <end position="520"/>
    </location>
</feature>
<keyword evidence="8" id="KW-1185">Reference proteome</keyword>
<reference evidence="7 8" key="1">
    <citation type="submission" date="2019-12" db="EMBL/GenBank/DDBJ databases">
        <title>Paenibacillus sp. nov. sp. isolated from soil.</title>
        <authorList>
            <person name="Kim J."/>
            <person name="Jeong S.E."/>
            <person name="Jung H.S."/>
            <person name="Jeon C.O."/>
        </authorList>
    </citation>
    <scope>NUCLEOTIDE SEQUENCE [LARGE SCALE GENOMIC DNA]</scope>
    <source>
        <strain evidence="7 8">5J-6</strain>
    </source>
</reference>
<proteinExistence type="predicted"/>
<dbReference type="PROSITE" id="PS51257">
    <property type="entry name" value="PROKAR_LIPOPROTEIN"/>
    <property type="match status" value="1"/>
</dbReference>
<keyword evidence="3" id="KW-0472">Membrane</keyword>
<dbReference type="AlphaFoldDB" id="A0A6L8V8C3"/>
<dbReference type="InterPro" id="IPR006059">
    <property type="entry name" value="SBP"/>
</dbReference>
<dbReference type="Proteomes" id="UP000481087">
    <property type="component" value="Unassembled WGS sequence"/>
</dbReference>